<organism evidence="3 4">
    <name type="scientific">Neocallimastix californiae</name>
    <dbReference type="NCBI Taxonomy" id="1754190"/>
    <lineage>
        <taxon>Eukaryota</taxon>
        <taxon>Fungi</taxon>
        <taxon>Fungi incertae sedis</taxon>
        <taxon>Chytridiomycota</taxon>
        <taxon>Chytridiomycota incertae sedis</taxon>
        <taxon>Neocallimastigomycetes</taxon>
        <taxon>Neocallimastigales</taxon>
        <taxon>Neocallimastigaceae</taxon>
        <taxon>Neocallimastix</taxon>
    </lineage>
</organism>
<accession>A0A1Y2D0Z8</accession>
<name>A0A1Y2D0Z8_9FUNG</name>
<keyword evidence="1" id="KW-0472">Membrane</keyword>
<dbReference type="AlphaFoldDB" id="A0A1Y2D0Z8"/>
<sequence length="249" mass="27483">MKLTTKLLTLLSASTVFSYSVQNELNKRLEINLQELGAAANCMTALSKFQDCNINITNLKNNKDTICQAINSEKCQTILKGGINAIPECKDLPKEVLATSPLFFEMLSSSVGLACSKDENGNYCPLSDVIISQDGKLSREEQEVQNAITETCKSKKCVDAAVDTLTRVEAAELIADLAGVNFGKQEVSVQNQTQTVEKSEYKKVLEYFRSDNCTEVYNPTAKVESSAYSAFSFYTVFLVTFAFVLSNFF</sequence>
<gene>
    <name evidence="3" type="ORF">LY90DRAFT_702676</name>
</gene>
<dbReference type="EMBL" id="MCOG01000092">
    <property type="protein sequence ID" value="ORY52806.1"/>
    <property type="molecule type" value="Genomic_DNA"/>
</dbReference>
<keyword evidence="1" id="KW-0812">Transmembrane</keyword>
<evidence type="ECO:0000313" key="3">
    <source>
        <dbReference type="EMBL" id="ORY52806.1"/>
    </source>
</evidence>
<protein>
    <submittedName>
        <fullName evidence="3">Uncharacterized protein</fullName>
    </submittedName>
</protein>
<feature type="chain" id="PRO_5012395332" evidence="2">
    <location>
        <begin position="19"/>
        <end position="249"/>
    </location>
</feature>
<keyword evidence="1" id="KW-1133">Transmembrane helix</keyword>
<keyword evidence="2" id="KW-0732">Signal</keyword>
<dbReference type="Proteomes" id="UP000193920">
    <property type="component" value="Unassembled WGS sequence"/>
</dbReference>
<reference evidence="3 4" key="1">
    <citation type="submission" date="2016-08" db="EMBL/GenBank/DDBJ databases">
        <title>A Parts List for Fungal Cellulosomes Revealed by Comparative Genomics.</title>
        <authorList>
            <consortium name="DOE Joint Genome Institute"/>
            <person name="Haitjema C.H."/>
            <person name="Gilmore S.P."/>
            <person name="Henske J.K."/>
            <person name="Solomon K.V."/>
            <person name="De Groot R."/>
            <person name="Kuo A."/>
            <person name="Mondo S.J."/>
            <person name="Salamov A.A."/>
            <person name="Labutti K."/>
            <person name="Zhao Z."/>
            <person name="Chiniquy J."/>
            <person name="Barry K."/>
            <person name="Brewer H.M."/>
            <person name="Purvine S.O."/>
            <person name="Wright A.T."/>
            <person name="Boxma B."/>
            <person name="Van Alen T."/>
            <person name="Hackstein J.H."/>
            <person name="Baker S.E."/>
            <person name="Grigoriev I.V."/>
            <person name="O'Malley M.A."/>
        </authorList>
    </citation>
    <scope>NUCLEOTIDE SEQUENCE [LARGE SCALE GENOMIC DNA]</scope>
    <source>
        <strain evidence="3 4">G1</strain>
    </source>
</reference>
<feature type="signal peptide" evidence="2">
    <location>
        <begin position="1"/>
        <end position="18"/>
    </location>
</feature>
<evidence type="ECO:0000256" key="1">
    <source>
        <dbReference type="SAM" id="Phobius"/>
    </source>
</evidence>
<keyword evidence="4" id="KW-1185">Reference proteome</keyword>
<dbReference type="OrthoDB" id="10359974at2759"/>
<feature type="transmembrane region" description="Helical" evidence="1">
    <location>
        <begin position="227"/>
        <end position="248"/>
    </location>
</feature>
<proteinExistence type="predicted"/>
<evidence type="ECO:0000313" key="4">
    <source>
        <dbReference type="Proteomes" id="UP000193920"/>
    </source>
</evidence>
<evidence type="ECO:0000256" key="2">
    <source>
        <dbReference type="SAM" id="SignalP"/>
    </source>
</evidence>
<comment type="caution">
    <text evidence="3">The sequence shown here is derived from an EMBL/GenBank/DDBJ whole genome shotgun (WGS) entry which is preliminary data.</text>
</comment>